<gene>
    <name evidence="2" type="ORF">SCHPADRAFT_944312</name>
</gene>
<dbReference type="EMBL" id="KQ086085">
    <property type="protein sequence ID" value="KLO08595.1"/>
    <property type="molecule type" value="Genomic_DNA"/>
</dbReference>
<dbReference type="InParanoid" id="A0A0H2R9S8"/>
<keyword evidence="3" id="KW-1185">Reference proteome</keyword>
<proteinExistence type="predicted"/>
<evidence type="ECO:0000256" key="1">
    <source>
        <dbReference type="SAM" id="MobiDB-lite"/>
    </source>
</evidence>
<evidence type="ECO:0000313" key="3">
    <source>
        <dbReference type="Proteomes" id="UP000053477"/>
    </source>
</evidence>
<feature type="region of interest" description="Disordered" evidence="1">
    <location>
        <begin position="1"/>
        <end position="49"/>
    </location>
</feature>
<organism evidence="2 3">
    <name type="scientific">Schizopora paradoxa</name>
    <dbReference type="NCBI Taxonomy" id="27342"/>
    <lineage>
        <taxon>Eukaryota</taxon>
        <taxon>Fungi</taxon>
        <taxon>Dikarya</taxon>
        <taxon>Basidiomycota</taxon>
        <taxon>Agaricomycotina</taxon>
        <taxon>Agaricomycetes</taxon>
        <taxon>Hymenochaetales</taxon>
        <taxon>Schizoporaceae</taxon>
        <taxon>Schizopora</taxon>
    </lineage>
</organism>
<sequence length="690" mass="79638">MPPDDFRALTPDSRSHASGQAISDYYTSQTGGFDGPHNPSGSSQRSKPRGVYGLSLTKLWREIVNEIRRLRRHDETTIYERHRRFNDVPLCVSLITFPRRSADPEERNAVESDISKLFVEDPIVYQVFQHCKHEITLNNPYKDVGHFERPESIEMEDARSQWSTLLAYNSFRHVNEDPKSMRSRCDALKVTIRFSECSLIAINYLPHVLAMKMQGKDLEFLLEVWNLFLSLVSNTGYPIWKSNMDLCFKNILYSGKSISDFASPLQFEIIAKRLVEYANEIPFILDTFFAHPTIEFGSKTSPYGARFVYPAPFGQWNIATASSYAVHFLRGIKSSTDGSDSEKYLQDGFQISPLDRTVFVDLNWMQLYQIVNDALQKYRHVEGIISSERLQNVVHRDFITLVDNNISIIAGANVTNSKNTKGRARSNFFISQSVDIDRYCKHEMLEKFGNVIGYSYILNDRLHFQAHIKIPNGIYVLTFIPQFRNVPYLRRFRIGGKYFISTDGLPEPVAHIWSTWSRKSIDGDLAVDTMLLDGHVLSLLHVVAETLFFDCKGHYPILAGYEMGTREPLYVAVVRLRSDSPWHFTTVKDGATSVKYTDEVGEEHIELDFFVLALRHDPTDIPPPKYSHLRTKAKDPTGPVYWLKFWPRKDPQYTDREVPSDDRLLEPYLDALRERKRTEQNMMELLSGFR</sequence>
<accession>A0A0H2R9S8</accession>
<dbReference type="Proteomes" id="UP000053477">
    <property type="component" value="Unassembled WGS sequence"/>
</dbReference>
<evidence type="ECO:0000313" key="2">
    <source>
        <dbReference type="EMBL" id="KLO08595.1"/>
    </source>
</evidence>
<feature type="compositionally biased region" description="Polar residues" evidence="1">
    <location>
        <begin position="16"/>
        <end position="31"/>
    </location>
</feature>
<name>A0A0H2R9S8_9AGAM</name>
<reference evidence="2 3" key="1">
    <citation type="submission" date="2015-04" db="EMBL/GenBank/DDBJ databases">
        <title>Complete genome sequence of Schizopora paradoxa KUC8140, a cosmopolitan wood degrader in East Asia.</title>
        <authorList>
            <consortium name="DOE Joint Genome Institute"/>
            <person name="Min B."/>
            <person name="Park H."/>
            <person name="Jang Y."/>
            <person name="Kim J.-J."/>
            <person name="Kim K.H."/>
            <person name="Pangilinan J."/>
            <person name="Lipzen A."/>
            <person name="Riley R."/>
            <person name="Grigoriev I.V."/>
            <person name="Spatafora J.W."/>
            <person name="Choi I.-G."/>
        </authorList>
    </citation>
    <scope>NUCLEOTIDE SEQUENCE [LARGE SCALE GENOMIC DNA]</scope>
    <source>
        <strain evidence="2 3">KUC8140</strain>
    </source>
</reference>
<dbReference type="AlphaFoldDB" id="A0A0H2R9S8"/>
<protein>
    <submittedName>
        <fullName evidence="2">Uncharacterized protein</fullName>
    </submittedName>
</protein>